<evidence type="ECO:0000256" key="2">
    <source>
        <dbReference type="ARBA" id="ARBA00007294"/>
    </source>
</evidence>
<dbReference type="GO" id="GO:0046872">
    <property type="term" value="F:metal ion binding"/>
    <property type="evidence" value="ECO:0007669"/>
    <property type="project" value="UniProtKB-KW"/>
</dbReference>
<dbReference type="GO" id="GO:0006099">
    <property type="term" value="P:tricarboxylic acid cycle"/>
    <property type="evidence" value="ECO:0007669"/>
    <property type="project" value="TreeGrafter"/>
</dbReference>
<dbReference type="STRING" id="1408163.A0A0F4YH08"/>
<dbReference type="Proteomes" id="UP000053958">
    <property type="component" value="Unassembled WGS sequence"/>
</dbReference>
<evidence type="ECO:0000256" key="8">
    <source>
        <dbReference type="ARBA" id="ARBA00023128"/>
    </source>
</evidence>
<keyword evidence="4" id="KW-0812">Transmembrane</keyword>
<comment type="similarity">
    <text evidence="2 12">Belongs to the CybS family.</text>
</comment>
<keyword evidence="11" id="KW-0479">Metal-binding</keyword>
<keyword evidence="7" id="KW-1133">Transmembrane helix</keyword>
<dbReference type="InterPro" id="IPR007992">
    <property type="entry name" value="CybS"/>
</dbReference>
<dbReference type="Pfam" id="PF05328">
    <property type="entry name" value="CybS"/>
    <property type="match status" value="2"/>
</dbReference>
<proteinExistence type="inferred from homology"/>
<dbReference type="EMBL" id="LASV01000624">
    <property type="protein sequence ID" value="KKA17542.1"/>
    <property type="molecule type" value="Genomic_DNA"/>
</dbReference>
<dbReference type="AlphaFoldDB" id="A0A0F4YH08"/>
<dbReference type="GeneID" id="25320777"/>
<keyword evidence="14" id="KW-1185">Reference proteome</keyword>
<comment type="subcellular location">
    <subcellularLocation>
        <location evidence="1 12">Mitochondrion inner membrane</location>
        <topology evidence="1 12">Multi-pass membrane protein</topology>
    </subcellularLocation>
</comment>
<dbReference type="GO" id="GO:0048039">
    <property type="term" value="F:ubiquinone binding"/>
    <property type="evidence" value="ECO:0007669"/>
    <property type="project" value="TreeGrafter"/>
</dbReference>
<accession>A0A0F4YH08</accession>
<evidence type="ECO:0000256" key="3">
    <source>
        <dbReference type="ARBA" id="ARBA00022448"/>
    </source>
</evidence>
<comment type="caution">
    <text evidence="13">The sequence shown here is derived from an EMBL/GenBank/DDBJ whole genome shotgun (WGS) entry which is preliminary data.</text>
</comment>
<protein>
    <recommendedName>
        <fullName evidence="12">Succinate dehydrogenase [ubiquinone] cytochrome b small subunit</fullName>
    </recommendedName>
</protein>
<dbReference type="PANTHER" id="PTHR13337">
    <property type="entry name" value="SUCCINATE DEHYDROGENASE"/>
    <property type="match status" value="1"/>
</dbReference>
<evidence type="ECO:0000313" key="14">
    <source>
        <dbReference type="Proteomes" id="UP000053958"/>
    </source>
</evidence>
<reference evidence="13 14" key="1">
    <citation type="submission" date="2015-04" db="EMBL/GenBank/DDBJ databases">
        <authorList>
            <person name="Heijne W.H."/>
            <person name="Fedorova N.D."/>
            <person name="Nierman W.C."/>
            <person name="Vollebregt A.W."/>
            <person name="Zhao Z."/>
            <person name="Wu L."/>
            <person name="Kumar M."/>
            <person name="Stam H."/>
            <person name="van den Berg M.A."/>
            <person name="Pel H.J."/>
        </authorList>
    </citation>
    <scope>NUCLEOTIDE SEQUENCE [LARGE SCALE GENOMIC DNA]</scope>
    <source>
        <strain evidence="13 14">CBS 393.64</strain>
    </source>
</reference>
<keyword evidence="3" id="KW-0813">Transport</keyword>
<evidence type="ECO:0000256" key="1">
    <source>
        <dbReference type="ARBA" id="ARBA00004448"/>
    </source>
</evidence>
<name>A0A0F4YH08_RASE3</name>
<evidence type="ECO:0000313" key="13">
    <source>
        <dbReference type="EMBL" id="KKA17542.1"/>
    </source>
</evidence>
<sequence length="210" mass="22916">MAALFRPSSTSILRQITKVPATRTVFYSTKASPLAATIVRPVQKKEGPVSSQIAAFHASGKKEILKPLPPNDAAPLPPHNPTHGSYHWTFERLVAASLIPLTVAPFAAGSLSPVTDSILCAALVVHSHIGFQYRSPPPPPLSIFYSSQCLQYRSSRALIIDYLPAKRVPKTRAFCTWLLRAATLTVAVGLYEFETNDVGLTEAIKRIWKA</sequence>
<evidence type="ECO:0000256" key="9">
    <source>
        <dbReference type="ARBA" id="ARBA00023136"/>
    </source>
</evidence>
<evidence type="ECO:0000256" key="7">
    <source>
        <dbReference type="ARBA" id="ARBA00022989"/>
    </source>
</evidence>
<organism evidence="13 14">
    <name type="scientific">Rasamsonia emersonii (strain ATCC 16479 / CBS 393.64 / IMI 116815)</name>
    <dbReference type="NCBI Taxonomy" id="1408163"/>
    <lineage>
        <taxon>Eukaryota</taxon>
        <taxon>Fungi</taxon>
        <taxon>Dikarya</taxon>
        <taxon>Ascomycota</taxon>
        <taxon>Pezizomycotina</taxon>
        <taxon>Eurotiomycetes</taxon>
        <taxon>Eurotiomycetidae</taxon>
        <taxon>Eurotiales</taxon>
        <taxon>Trichocomaceae</taxon>
        <taxon>Rasamsonia</taxon>
    </lineage>
</organism>
<keyword evidence="5 12" id="KW-0999">Mitochondrion inner membrane</keyword>
<evidence type="ECO:0000256" key="10">
    <source>
        <dbReference type="PIRSR" id="PIRSR607992-1"/>
    </source>
</evidence>
<feature type="binding site" evidence="10">
    <location>
        <position position="162"/>
    </location>
    <ligand>
        <name>a ubiquinone</name>
        <dbReference type="ChEBI" id="CHEBI:16389"/>
        <note>ligand shared with IP/SDHB</note>
    </ligand>
</feature>
<gene>
    <name evidence="13" type="ORF">T310_8521</name>
</gene>
<dbReference type="GO" id="GO:0005743">
    <property type="term" value="C:mitochondrial inner membrane"/>
    <property type="evidence" value="ECO:0007669"/>
    <property type="project" value="UniProtKB-SubCell"/>
</dbReference>
<dbReference type="OrthoDB" id="18577at2759"/>
<evidence type="ECO:0000256" key="12">
    <source>
        <dbReference type="RuleBase" id="RU364031"/>
    </source>
</evidence>
<feature type="binding site" description="axial binding residue" evidence="11">
    <location>
        <position position="126"/>
    </location>
    <ligand>
        <name>heme b</name>
        <dbReference type="ChEBI" id="CHEBI:60344"/>
        <note>ligand shared with SDHC</note>
    </ligand>
    <ligandPart>
        <name>Fe</name>
        <dbReference type="ChEBI" id="CHEBI:18248"/>
    </ligandPart>
</feature>
<keyword evidence="6 12" id="KW-0809">Transit peptide</keyword>
<dbReference type="GO" id="GO:0006121">
    <property type="term" value="P:mitochondrial electron transport, succinate to ubiquinone"/>
    <property type="evidence" value="ECO:0007669"/>
    <property type="project" value="TreeGrafter"/>
</dbReference>
<evidence type="ECO:0000256" key="5">
    <source>
        <dbReference type="ARBA" id="ARBA00022792"/>
    </source>
</evidence>
<dbReference type="CDD" id="cd03496">
    <property type="entry name" value="SQR_TypeC_CybS"/>
    <property type="match status" value="1"/>
</dbReference>
<keyword evidence="9 12" id="KW-0472">Membrane</keyword>
<dbReference type="InterPro" id="IPR034804">
    <property type="entry name" value="SQR/QFR_C/D"/>
</dbReference>
<evidence type="ECO:0000256" key="4">
    <source>
        <dbReference type="ARBA" id="ARBA00022692"/>
    </source>
</evidence>
<evidence type="ECO:0000256" key="11">
    <source>
        <dbReference type="PIRSR" id="PIRSR607992-2"/>
    </source>
</evidence>
<dbReference type="PANTHER" id="PTHR13337:SF2">
    <property type="entry name" value="SUCCINATE DEHYDROGENASE [UBIQUINONE] CYTOCHROME B SMALL SUBUNIT, MITOCHONDRIAL"/>
    <property type="match status" value="1"/>
</dbReference>
<dbReference type="Gene3D" id="1.20.1300.10">
    <property type="entry name" value="Fumarate reductase/succinate dehydrogenase, transmembrane subunit"/>
    <property type="match status" value="2"/>
</dbReference>
<keyword evidence="11" id="KW-0408">Iron</keyword>
<dbReference type="GO" id="GO:0020037">
    <property type="term" value="F:heme binding"/>
    <property type="evidence" value="ECO:0007669"/>
    <property type="project" value="TreeGrafter"/>
</dbReference>
<evidence type="ECO:0000256" key="6">
    <source>
        <dbReference type="ARBA" id="ARBA00022946"/>
    </source>
</evidence>
<dbReference type="RefSeq" id="XP_013324154.1">
    <property type="nucleotide sequence ID" value="XM_013468700.1"/>
</dbReference>
<keyword evidence="8 12" id="KW-0496">Mitochondrion</keyword>